<reference evidence="3" key="1">
    <citation type="submission" date="2021-04" db="EMBL/GenBank/DDBJ databases">
        <title>Genome based classification of Actinospica acidithermotolerans sp. nov., an actinobacterium isolated from an Indonesian hot spring.</title>
        <authorList>
            <person name="Kusuma A.B."/>
            <person name="Putra K.E."/>
            <person name="Nafisah S."/>
            <person name="Loh J."/>
            <person name="Nouioui I."/>
            <person name="Goodfellow M."/>
        </authorList>
    </citation>
    <scope>NUCLEOTIDE SEQUENCE</scope>
    <source>
        <strain evidence="3">CSCA 57</strain>
    </source>
</reference>
<proteinExistence type="predicted"/>
<feature type="domain" description="IstB-like ATP-binding" evidence="2">
    <location>
        <begin position="7"/>
        <end position="82"/>
    </location>
</feature>
<dbReference type="RefSeq" id="WP_212534152.1">
    <property type="nucleotide sequence ID" value="NZ_JAGSOG010000585.1"/>
</dbReference>
<keyword evidence="3" id="KW-0067">ATP-binding</keyword>
<sequence>MLGPAAVLRILFNEEVEGRNSATRRTRRHAAHFPTGKTLGSWRAKDSSIPMPTQNTLSTLEWIGRKENPVISGPSGTGKSHFTPRAWPRPRSRRT</sequence>
<dbReference type="Proteomes" id="UP000675781">
    <property type="component" value="Unassembled WGS sequence"/>
</dbReference>
<name>A0A941EWW4_9ACTN</name>
<dbReference type="InterPro" id="IPR002611">
    <property type="entry name" value="IstB_ATP-bd"/>
</dbReference>
<accession>A0A941EWW4</accession>
<organism evidence="3 4">
    <name type="scientific">Actinospica durhamensis</name>
    <dbReference type="NCBI Taxonomy" id="1508375"/>
    <lineage>
        <taxon>Bacteria</taxon>
        <taxon>Bacillati</taxon>
        <taxon>Actinomycetota</taxon>
        <taxon>Actinomycetes</taxon>
        <taxon>Catenulisporales</taxon>
        <taxon>Actinospicaceae</taxon>
        <taxon>Actinospica</taxon>
    </lineage>
</organism>
<dbReference type="Pfam" id="PF01695">
    <property type="entry name" value="IstB_IS21"/>
    <property type="match status" value="1"/>
</dbReference>
<protein>
    <submittedName>
        <fullName evidence="3">ATP-binding protein</fullName>
    </submittedName>
</protein>
<dbReference type="GO" id="GO:0005524">
    <property type="term" value="F:ATP binding"/>
    <property type="evidence" value="ECO:0007669"/>
    <property type="project" value="UniProtKB-KW"/>
</dbReference>
<feature type="region of interest" description="Disordered" evidence="1">
    <location>
        <begin position="67"/>
        <end position="95"/>
    </location>
</feature>
<evidence type="ECO:0000256" key="1">
    <source>
        <dbReference type="SAM" id="MobiDB-lite"/>
    </source>
</evidence>
<evidence type="ECO:0000313" key="3">
    <source>
        <dbReference type="EMBL" id="MBR7839735.1"/>
    </source>
</evidence>
<evidence type="ECO:0000313" key="4">
    <source>
        <dbReference type="Proteomes" id="UP000675781"/>
    </source>
</evidence>
<dbReference type="EMBL" id="JAGSOG010000585">
    <property type="protein sequence ID" value="MBR7839735.1"/>
    <property type="molecule type" value="Genomic_DNA"/>
</dbReference>
<keyword evidence="4" id="KW-1185">Reference proteome</keyword>
<gene>
    <name evidence="3" type="ORF">KDL01_41195</name>
</gene>
<comment type="caution">
    <text evidence="3">The sequence shown here is derived from an EMBL/GenBank/DDBJ whole genome shotgun (WGS) entry which is preliminary data.</text>
</comment>
<keyword evidence="3" id="KW-0547">Nucleotide-binding</keyword>
<dbReference type="AlphaFoldDB" id="A0A941EWW4"/>
<evidence type="ECO:0000259" key="2">
    <source>
        <dbReference type="Pfam" id="PF01695"/>
    </source>
</evidence>